<dbReference type="PANTHER" id="PTHR33546">
    <property type="entry name" value="LARGE, MULTIFUNCTIONAL SECRETED PROTEIN-RELATED"/>
    <property type="match status" value="1"/>
</dbReference>
<dbReference type="HOGENOM" id="CLU_030947_0_0_2"/>
<dbReference type="EMBL" id="CP002408">
    <property type="protein sequence ID" value="AFU57648.1"/>
    <property type="molecule type" value="Genomic_DNA"/>
</dbReference>
<feature type="region of interest" description="Disordered" evidence="1">
    <location>
        <begin position="476"/>
        <end position="514"/>
    </location>
</feature>
<dbReference type="PANTHER" id="PTHR33546:SF1">
    <property type="entry name" value="LARGE, MULTIFUNCTIONAL SECRETED PROTEIN"/>
    <property type="match status" value="1"/>
</dbReference>
<accession>K0IFP0</accession>
<organism evidence="2 3">
    <name type="scientific">Nitrososphaera gargensis (strain Ga9.2)</name>
    <dbReference type="NCBI Taxonomy" id="1237085"/>
    <lineage>
        <taxon>Archaea</taxon>
        <taxon>Nitrososphaerota</taxon>
        <taxon>Nitrososphaeria</taxon>
        <taxon>Nitrososphaerales</taxon>
        <taxon>Nitrososphaeraceae</taxon>
        <taxon>Nitrososphaera</taxon>
    </lineage>
</organism>
<reference evidence="2 3" key="1">
    <citation type="journal article" date="2012" name="Environ. Microbiol.">
        <title>The genome of the ammonia-oxidizing Candidatus Nitrososphaera gargensis: insights into metabolic versatility and environmental adaptations.</title>
        <authorList>
            <person name="Spang A."/>
            <person name="Poehlein A."/>
            <person name="Offre P."/>
            <person name="Zumbragel S."/>
            <person name="Haider S."/>
            <person name="Rychlik N."/>
            <person name="Nowka B."/>
            <person name="Schmeisser C."/>
            <person name="Lebedeva E.V."/>
            <person name="Rattei T."/>
            <person name="Bohm C."/>
            <person name="Schmid M."/>
            <person name="Galushko A."/>
            <person name="Hatzenpichler R."/>
            <person name="Weinmaier T."/>
            <person name="Daniel R."/>
            <person name="Schleper C."/>
            <person name="Spieck E."/>
            <person name="Streit W."/>
            <person name="Wagner M."/>
        </authorList>
    </citation>
    <scope>NUCLEOTIDE SEQUENCE [LARGE SCALE GENOMIC DNA]</scope>
    <source>
        <strain evidence="3">Ga9.2</strain>
    </source>
</reference>
<evidence type="ECO:0000256" key="1">
    <source>
        <dbReference type="SAM" id="MobiDB-lite"/>
    </source>
</evidence>
<dbReference type="Proteomes" id="UP000008037">
    <property type="component" value="Chromosome"/>
</dbReference>
<sequence>MPEGYSAEAVLWNLTLPTSVTFDGNGSMYVAESGYIYGELRPQPKILKVDQNGNVSVFLDRLLSPPVNDIEFNKHNGLLYISHRGMVSTVDSGGVVKNIIVGLPSMGDHHNNEIEFGLDGRVYVTIGVLTNSGVVGPDNALHGWGPLMTKLHDVPGQDITLTGQSFESDNPLTADPNDKATTGAFVPFGNTTEQGQVVKGNVLCNGCVISANPDGSDLQLEAWGLRNPFGLEFNDEGRLFASDNGADERGSRPIKDDDDKFQEIRIDEDKPRFYGWPDFFGNAEPVTDPKFQSPRANGTQLEFLMEDHPEVEKPLALIDHAAAATAVEFAGDEFGLEGKALVGEFGTMAPTTHSPHGEIAKALEGKAIIGQKVIAIDLETGNYTDFISLNTPDPAFRPVGLAYNEDENALYIVTIAKAEIKMETPLGKPLPEPIPWGYPFTGAVWKVTMDDTTTAGGEEVMTTNNQTITTADVTADTPSSATTSANMTGIWPVPNATNNTNTTTTRDDTDDDDH</sequence>
<proteinExistence type="predicted"/>
<dbReference type="Gene3D" id="2.120.10.30">
    <property type="entry name" value="TolB, C-terminal domain"/>
    <property type="match status" value="1"/>
</dbReference>
<evidence type="ECO:0000313" key="3">
    <source>
        <dbReference type="Proteomes" id="UP000008037"/>
    </source>
</evidence>
<dbReference type="SUPFAM" id="SSF63829">
    <property type="entry name" value="Calcium-dependent phosphotriesterase"/>
    <property type="match status" value="1"/>
</dbReference>
<dbReference type="BioCyc" id="CNIT1237085:G1324-703-MONOMER"/>
<keyword evidence="3" id="KW-1185">Reference proteome</keyword>
<dbReference type="KEGG" id="nga:Ngar_c07050"/>
<gene>
    <name evidence="2" type="ordered locus">Ngar_c07050</name>
</gene>
<name>K0IFP0_NITGG</name>
<protein>
    <submittedName>
        <fullName evidence="2">Putative soluble quinoprotein glucose/sorbosone dehydrogenase</fullName>
    </submittedName>
</protein>
<feature type="compositionally biased region" description="Low complexity" evidence="1">
    <location>
        <begin position="476"/>
        <end position="485"/>
    </location>
</feature>
<dbReference type="InterPro" id="IPR011042">
    <property type="entry name" value="6-blade_b-propeller_TolB-like"/>
</dbReference>
<evidence type="ECO:0000313" key="2">
    <source>
        <dbReference type="EMBL" id="AFU57648.1"/>
    </source>
</evidence>
<dbReference type="AlphaFoldDB" id="K0IFP0"/>
<dbReference type="InParanoid" id="K0IFP0"/>